<dbReference type="EMBL" id="BAND01000308">
    <property type="protein sequence ID" value="GAJ30787.1"/>
    <property type="molecule type" value="Genomic_DNA"/>
</dbReference>
<sequence length="62" mass="6452">MTLCGRLLPTTRPQDGFLVGQIAGVVLFPLSLLLAFGWRSGWAGTIVLAVTAALLLAGSRLA</sequence>
<keyword evidence="1" id="KW-0812">Transmembrane</keyword>
<keyword evidence="1" id="KW-1133">Transmembrane helix</keyword>
<feature type="transmembrane region" description="Helical" evidence="1">
    <location>
        <begin position="42"/>
        <end position="61"/>
    </location>
</feature>
<evidence type="ECO:0000256" key="1">
    <source>
        <dbReference type="SAM" id="Phobius"/>
    </source>
</evidence>
<comment type="caution">
    <text evidence="2">The sequence shown here is derived from an EMBL/GenBank/DDBJ whole genome shotgun (WGS) entry which is preliminary data.</text>
</comment>
<reference evidence="2 3" key="2">
    <citation type="journal article" date="2014" name="FEMS Microbiol. Lett.">
        <title>Draft genomic DNA sequence of the facultatively methylotrophic bacterium Acidomonas methanolica type strain MB58.</title>
        <authorList>
            <person name="Higashiura N."/>
            <person name="Hadano H."/>
            <person name="Hirakawa H."/>
            <person name="Matsutani M."/>
            <person name="Takabe S."/>
            <person name="Matsushita K."/>
            <person name="Azuma Y."/>
        </authorList>
    </citation>
    <scope>NUCLEOTIDE SEQUENCE [LARGE SCALE GENOMIC DNA]</scope>
    <source>
        <strain evidence="2 3">MB58</strain>
    </source>
</reference>
<dbReference type="AlphaFoldDB" id="A0A023D9G3"/>
<dbReference type="Proteomes" id="UP000019760">
    <property type="component" value="Unassembled WGS sequence"/>
</dbReference>
<proteinExistence type="predicted"/>
<evidence type="ECO:0000313" key="3">
    <source>
        <dbReference type="Proteomes" id="UP000019760"/>
    </source>
</evidence>
<keyword evidence="1" id="KW-0472">Membrane</keyword>
<protein>
    <submittedName>
        <fullName evidence="2">Uncharacterized protein</fullName>
    </submittedName>
</protein>
<name>A0A023D9G3_ACIMT</name>
<feature type="transmembrane region" description="Helical" evidence="1">
    <location>
        <begin position="16"/>
        <end position="36"/>
    </location>
</feature>
<keyword evidence="3" id="KW-1185">Reference proteome</keyword>
<gene>
    <name evidence="2" type="ORF">Amme_361_004</name>
</gene>
<organism evidence="2 3">
    <name type="scientific">Acidomonas methanolica NBRC 104435</name>
    <dbReference type="NCBI Taxonomy" id="1231351"/>
    <lineage>
        <taxon>Bacteria</taxon>
        <taxon>Pseudomonadati</taxon>
        <taxon>Pseudomonadota</taxon>
        <taxon>Alphaproteobacteria</taxon>
        <taxon>Acetobacterales</taxon>
        <taxon>Acetobacteraceae</taxon>
        <taxon>Acidomonas</taxon>
    </lineage>
</organism>
<accession>A0A023D9G3</accession>
<reference evidence="3" key="1">
    <citation type="journal article" date="2014" name="FEMS Microbiol. Lett.">
        <title>Draft Genomic DNA Sequence of the Facultatively Methylotrophic Bacterium Acidomonas methanolica type strain MB58.</title>
        <authorList>
            <person name="Higashiura N."/>
            <person name="Hadano H."/>
            <person name="Hirakawa H."/>
            <person name="Matsutani M."/>
            <person name="Takabe S."/>
            <person name="Matsushita K."/>
            <person name="Azuma Y."/>
        </authorList>
    </citation>
    <scope>NUCLEOTIDE SEQUENCE [LARGE SCALE GENOMIC DNA]</scope>
    <source>
        <strain evidence="3">MB58</strain>
    </source>
</reference>
<evidence type="ECO:0000313" key="2">
    <source>
        <dbReference type="EMBL" id="GAJ30787.1"/>
    </source>
</evidence>